<dbReference type="EMBL" id="BMKS01000001">
    <property type="protein sequence ID" value="GGG20019.1"/>
    <property type="molecule type" value="Genomic_DNA"/>
</dbReference>
<comment type="caution">
    <text evidence="2">The sequence shown here is derived from an EMBL/GenBank/DDBJ whole genome shotgun (WGS) entry which is preliminary data.</text>
</comment>
<accession>A0A8J3EC87</accession>
<name>A0A8J3EC87_9PROT</name>
<dbReference type="Gene3D" id="3.40.50.150">
    <property type="entry name" value="Vaccinia Virus protein VP39"/>
    <property type="match status" value="1"/>
</dbReference>
<gene>
    <name evidence="2" type="ORF">GCM10010964_05320</name>
</gene>
<dbReference type="InterPro" id="IPR029063">
    <property type="entry name" value="SAM-dependent_MTases_sf"/>
</dbReference>
<evidence type="ECO:0000313" key="3">
    <source>
        <dbReference type="Proteomes" id="UP000597507"/>
    </source>
</evidence>
<organism evidence="2 3">
    <name type="scientific">Caldovatus sediminis</name>
    <dbReference type="NCBI Taxonomy" id="2041189"/>
    <lineage>
        <taxon>Bacteria</taxon>
        <taxon>Pseudomonadati</taxon>
        <taxon>Pseudomonadota</taxon>
        <taxon>Alphaproteobacteria</taxon>
        <taxon>Acetobacterales</taxon>
        <taxon>Roseomonadaceae</taxon>
        <taxon>Caldovatus</taxon>
    </lineage>
</organism>
<keyword evidence="3" id="KW-1185">Reference proteome</keyword>
<dbReference type="AlphaFoldDB" id="A0A8J3EC87"/>
<proteinExistence type="predicted"/>
<protein>
    <recommendedName>
        <fullName evidence="1">Methyltransferase type 12 domain-containing protein</fullName>
    </recommendedName>
</protein>
<dbReference type="CDD" id="cd02440">
    <property type="entry name" value="AdoMet_MTases"/>
    <property type="match status" value="1"/>
</dbReference>
<dbReference type="Pfam" id="PF08242">
    <property type="entry name" value="Methyltransf_12"/>
    <property type="match status" value="1"/>
</dbReference>
<feature type="domain" description="Methyltransferase type 12" evidence="1">
    <location>
        <begin position="67"/>
        <end position="165"/>
    </location>
</feature>
<dbReference type="SUPFAM" id="SSF53335">
    <property type="entry name" value="S-adenosyl-L-methionine-dependent methyltransferases"/>
    <property type="match status" value="1"/>
</dbReference>
<dbReference type="Proteomes" id="UP000597507">
    <property type="component" value="Unassembled WGS sequence"/>
</dbReference>
<evidence type="ECO:0000313" key="2">
    <source>
        <dbReference type="EMBL" id="GGG20019.1"/>
    </source>
</evidence>
<sequence length="422" mass="45167">MQPGGMPTDPTDALLAAQYEAFPYPARDPRDEAKRLVVGSPSHLREIDHWVFAARRPASRPLRALFAGGGTGDGAIMLAQQMAWAGRPGEVVWLDRSAAARRIAEARAAARGLSNLRFVEGSLLDLPALGLGAFDYIDCCGVLHHLPDPEAGLAALAAALAPGGGIGLMVYAPHGRTGVYMLQDALRLLAPPEQPPAQRIETARRLWRHLPETAWLRKNPWLTDHLSGGDAGLYDLLLNPRDRAFTVPALHALIGRAGLRLVTLVEPLRYDPEAYLPDPRLRARIASLSPVERAALAEAITGNMGIHVAYCARAADPPAAPDWEDPEAVPVLRELDGAALARGLPADDALPVVWDGLRVTVPLPRLARAILARVDGRQSIGAIGDALAANGVAREAFARDFAALARQMERMNRMLLAAPAAA</sequence>
<dbReference type="InterPro" id="IPR013217">
    <property type="entry name" value="Methyltransf_12"/>
</dbReference>
<evidence type="ECO:0000259" key="1">
    <source>
        <dbReference type="Pfam" id="PF08242"/>
    </source>
</evidence>
<reference evidence="2 3" key="1">
    <citation type="journal article" date="2014" name="Int. J. Syst. Evol. Microbiol.">
        <title>Complete genome sequence of Corynebacterium casei LMG S-19264T (=DSM 44701T), isolated from a smear-ripened cheese.</title>
        <authorList>
            <consortium name="US DOE Joint Genome Institute (JGI-PGF)"/>
            <person name="Walter F."/>
            <person name="Albersmeier A."/>
            <person name="Kalinowski J."/>
            <person name="Ruckert C."/>
        </authorList>
    </citation>
    <scope>NUCLEOTIDE SEQUENCE [LARGE SCALE GENOMIC DNA]</scope>
    <source>
        <strain evidence="2 3">CGMCC 1.16330</strain>
    </source>
</reference>